<dbReference type="EMBL" id="CP051217">
    <property type="protein sequence ID" value="QJB68144.1"/>
    <property type="molecule type" value="Genomic_DNA"/>
</dbReference>
<reference evidence="1 2" key="1">
    <citation type="submission" date="2020-04" db="EMBL/GenBank/DDBJ databases">
        <title>Genome sequence for Sphingorhabdus sp. strain M1.</title>
        <authorList>
            <person name="Park S.-J."/>
        </authorList>
    </citation>
    <scope>NUCLEOTIDE SEQUENCE [LARGE SCALE GENOMIC DNA]</scope>
    <source>
        <strain evidence="1 2">JK6</strain>
    </source>
</reference>
<dbReference type="InterPro" id="IPR043709">
    <property type="entry name" value="DUF5649"/>
</dbReference>
<dbReference type="Pfam" id="PF18886">
    <property type="entry name" value="DUF5649"/>
    <property type="match status" value="2"/>
</dbReference>
<evidence type="ECO:0000313" key="1">
    <source>
        <dbReference type="EMBL" id="QJB68144.1"/>
    </source>
</evidence>
<evidence type="ECO:0000313" key="2">
    <source>
        <dbReference type="Proteomes" id="UP000501600"/>
    </source>
</evidence>
<dbReference type="RefSeq" id="WP_168817986.1">
    <property type="nucleotide sequence ID" value="NZ_CP051217.1"/>
</dbReference>
<dbReference type="KEGG" id="phao:HF685_01515"/>
<sequence length="1187" mass="114745">MGGGGLGGTATIEVQEGSPGIITIGLTTIRANGVNGAGAPLAGPIGEGFVPGGANAGRIQIRDNSTDPLGRITLGSLTAEALTNGGANAGFFVTGNSGAMSVLGDLTVNVAGNIEYNFDSDGQMTVGGNTSLTSGQDILINHSNNAASTISIDSTGNFTANSIGNFNASVGSIVNSGNEMSVVAAGSISANDLRAVPYIRLQARQDVLLNNATASGPQGTSNLSGILIDAGDDSVTGGMFFYDPLNNITLTGNISSYAGITANAGGNIVVQTGAAVSANDRIAFTTGDDIIVQTGSSVTAALNPINPLDPTNPFGNQASLVLNAGGLNGLLTTPITPISSILAQGSLNGSNSAVIMTANAIDGLGGSISASSIAADINDAPSNAVIAAIGQSNDNGLLSAQCVQGNACFGTITADNQVLIGQASNNNIIQAIVESGSVTADTIRVTTRSDIIMGTDGIATELNAASEFLAESLEGDVNLRNANVNSNSIQISAAGSLLGSGALTSVNSIGINVGADVNAAVIDTGGELAITAGDTPGFYSVPGNMTVTALTVGSGDINYDAGGDFIFGSITVPGSDINLVAGGNIDIGNSSTANNITLDASNIILGSILGGGDAAIFASGTVDFGDVDAGGALVINAGDVFGGFAGGGDVNISAGLIDIGNVSGGGSINIDGDNVNIGGADAGSVSISGTSSVNISGVSGSSIDIQGGGVGVGSAIGGSINIVGDFVFVNDATGDDIFIDSFAGVTANALTSTNNIDVFAGGGDVTGTGDWTAGTTITIDNVANIALNNLTSGDALDLNAQTISVGNATSNNGSVSLVATAGDITAGTVTADTDITVSATGTPTLANAISGGNTSITGQSVTLNNGAIGGDLTLNAIAGDVDGNGAITVGGAIDLDATGDVGFGSLEAQGGAFTVDAGGNINFVRATSTNNIDFNAVGSINGGDLIATNAINLDGANIAVGDVSGGGIGFASGQDILFNSITSPNSITLRASNGTIGANTGAGDLTTTNAGAGINLFGTDVAVGALATNRGDILLSAAQDITLGSAATGVGTPTAASIALLAGGNISTTGTLTAGEDVAIRALGNVALANVAAGDDFSVEADGTITLADAMTSGAGIDLFAISFNAANAGQANSILFAAENLTGSNIQLTGASDVTATGTLNALNNINVTATGTPDLTNAISGGTLV</sequence>
<proteinExistence type="predicted"/>
<dbReference type="Proteomes" id="UP000501600">
    <property type="component" value="Chromosome"/>
</dbReference>
<organism evidence="1 2">
    <name type="scientific">Parasphingorhabdus halotolerans</name>
    <dbReference type="NCBI Taxonomy" id="2725558"/>
    <lineage>
        <taxon>Bacteria</taxon>
        <taxon>Pseudomonadati</taxon>
        <taxon>Pseudomonadota</taxon>
        <taxon>Alphaproteobacteria</taxon>
        <taxon>Sphingomonadales</taxon>
        <taxon>Sphingomonadaceae</taxon>
        <taxon>Parasphingorhabdus</taxon>
    </lineage>
</organism>
<keyword evidence="2" id="KW-1185">Reference proteome</keyword>
<name>A0A6H2DII6_9SPHN</name>
<dbReference type="AlphaFoldDB" id="A0A6H2DII6"/>
<accession>A0A6H2DII6</accession>
<gene>
    <name evidence="1" type="ORF">HF685_01515</name>
</gene>
<protein>
    <submittedName>
        <fullName evidence="1">S-layer family protein</fullName>
    </submittedName>
</protein>